<keyword evidence="2" id="KW-1185">Reference proteome</keyword>
<evidence type="ECO:0000313" key="2">
    <source>
        <dbReference type="Proteomes" id="UP001216558"/>
    </source>
</evidence>
<name>A0ABT5JMI6_9SPHN</name>
<dbReference type="Proteomes" id="UP001216558">
    <property type="component" value="Unassembled WGS sequence"/>
</dbReference>
<proteinExistence type="predicted"/>
<reference evidence="1 2" key="1">
    <citation type="submission" date="2022-10" db="EMBL/GenBank/DDBJ databases">
        <title>Erythrobacter sp. sf7 Genome sequencing.</title>
        <authorList>
            <person name="Park S."/>
        </authorList>
    </citation>
    <scope>NUCLEOTIDE SEQUENCE [LARGE SCALE GENOMIC DNA]</scope>
    <source>
        <strain evidence="2">sf7</strain>
    </source>
</reference>
<gene>
    <name evidence="1" type="ORF">OIK40_04165</name>
</gene>
<organism evidence="1 2">
    <name type="scientific">Erythrobacter fulvus</name>
    <dbReference type="NCBI Taxonomy" id="2987523"/>
    <lineage>
        <taxon>Bacteria</taxon>
        <taxon>Pseudomonadati</taxon>
        <taxon>Pseudomonadota</taxon>
        <taxon>Alphaproteobacteria</taxon>
        <taxon>Sphingomonadales</taxon>
        <taxon>Erythrobacteraceae</taxon>
        <taxon>Erythrobacter/Porphyrobacter group</taxon>
        <taxon>Erythrobacter</taxon>
    </lineage>
</organism>
<comment type="caution">
    <text evidence="1">The sequence shown here is derived from an EMBL/GenBank/DDBJ whole genome shotgun (WGS) entry which is preliminary data.</text>
</comment>
<protein>
    <submittedName>
        <fullName evidence="1">Uncharacterized protein</fullName>
    </submittedName>
</protein>
<sequence>MTPTIQTAPLLVCAMADRAGQGCSTITAMAASAGSIGHGPILVGSVGQDPYAPPLRGAKEVVIPSEVEPSDAASIIKAFAGRRCFLDVASGVMDSDAPAAKTMREIMTNADACGYCVVALLPARSDDPEAIRAAVELGKSLPDVQKIVVRNDITGTHSRSFAPSPYPCVDVAYLGAGFIDLAWASDNWFFLNLQGPGSGVAQLCLLAWMRRLTNQLASYGLFADINDALSPIDRFDDGGYDHRRIKSIEDTTDEALRRMAISF</sequence>
<accession>A0ABT5JMI6</accession>
<dbReference type="RefSeq" id="WP_273676458.1">
    <property type="nucleotide sequence ID" value="NZ_JAQQXQ010000002.1"/>
</dbReference>
<dbReference type="EMBL" id="JAQQXQ010000002">
    <property type="protein sequence ID" value="MDC8753834.1"/>
    <property type="molecule type" value="Genomic_DNA"/>
</dbReference>
<evidence type="ECO:0000313" key="1">
    <source>
        <dbReference type="EMBL" id="MDC8753834.1"/>
    </source>
</evidence>